<evidence type="ECO:0000313" key="2">
    <source>
        <dbReference type="EMBL" id="KIM71202.1"/>
    </source>
</evidence>
<reference evidence="3" key="2">
    <citation type="submission" date="2015-01" db="EMBL/GenBank/DDBJ databases">
        <title>Evolutionary Origins and Diversification of the Mycorrhizal Mutualists.</title>
        <authorList>
            <consortium name="DOE Joint Genome Institute"/>
            <consortium name="Mycorrhizal Genomics Consortium"/>
            <person name="Kohler A."/>
            <person name="Kuo A."/>
            <person name="Nagy L.G."/>
            <person name="Floudas D."/>
            <person name="Copeland A."/>
            <person name="Barry K.W."/>
            <person name="Cichocki N."/>
            <person name="Veneault-Fourrey C."/>
            <person name="LaButti K."/>
            <person name="Lindquist E.A."/>
            <person name="Lipzen A."/>
            <person name="Lundell T."/>
            <person name="Morin E."/>
            <person name="Murat C."/>
            <person name="Riley R."/>
            <person name="Ohm R."/>
            <person name="Sun H."/>
            <person name="Tunlid A."/>
            <person name="Henrissat B."/>
            <person name="Grigoriev I.V."/>
            <person name="Hibbett D.S."/>
            <person name="Martin F."/>
        </authorList>
    </citation>
    <scope>NUCLEOTIDE SEQUENCE [LARGE SCALE GENOMIC DNA]</scope>
    <source>
        <strain evidence="3">F 1598</strain>
    </source>
</reference>
<name>A0A0C3B1U0_PILCF</name>
<dbReference type="Proteomes" id="UP000054166">
    <property type="component" value="Unassembled WGS sequence"/>
</dbReference>
<organism evidence="2 3">
    <name type="scientific">Piloderma croceum (strain F 1598)</name>
    <dbReference type="NCBI Taxonomy" id="765440"/>
    <lineage>
        <taxon>Eukaryota</taxon>
        <taxon>Fungi</taxon>
        <taxon>Dikarya</taxon>
        <taxon>Basidiomycota</taxon>
        <taxon>Agaricomycotina</taxon>
        <taxon>Agaricomycetes</taxon>
        <taxon>Agaricomycetidae</taxon>
        <taxon>Atheliales</taxon>
        <taxon>Atheliaceae</taxon>
        <taxon>Piloderma</taxon>
    </lineage>
</organism>
<feature type="region of interest" description="Disordered" evidence="1">
    <location>
        <begin position="1"/>
        <end position="63"/>
    </location>
</feature>
<evidence type="ECO:0000256" key="1">
    <source>
        <dbReference type="SAM" id="MobiDB-lite"/>
    </source>
</evidence>
<gene>
    <name evidence="2" type="ORF">PILCRDRAFT_759191</name>
</gene>
<keyword evidence="3" id="KW-1185">Reference proteome</keyword>
<dbReference type="HOGENOM" id="CLU_2543407_0_0_1"/>
<reference evidence="2 3" key="1">
    <citation type="submission" date="2014-04" db="EMBL/GenBank/DDBJ databases">
        <authorList>
            <consortium name="DOE Joint Genome Institute"/>
            <person name="Kuo A."/>
            <person name="Tarkka M."/>
            <person name="Buscot F."/>
            <person name="Kohler A."/>
            <person name="Nagy L.G."/>
            <person name="Floudas D."/>
            <person name="Copeland A."/>
            <person name="Barry K.W."/>
            <person name="Cichocki N."/>
            <person name="Veneault-Fourrey C."/>
            <person name="LaButti K."/>
            <person name="Lindquist E.A."/>
            <person name="Lipzen A."/>
            <person name="Lundell T."/>
            <person name="Morin E."/>
            <person name="Murat C."/>
            <person name="Sun H."/>
            <person name="Tunlid A."/>
            <person name="Henrissat B."/>
            <person name="Grigoriev I.V."/>
            <person name="Hibbett D.S."/>
            <person name="Martin F."/>
            <person name="Nordberg H.P."/>
            <person name="Cantor M.N."/>
            <person name="Hua S.X."/>
        </authorList>
    </citation>
    <scope>NUCLEOTIDE SEQUENCE [LARGE SCALE GENOMIC DNA]</scope>
    <source>
        <strain evidence="2 3">F 1598</strain>
    </source>
</reference>
<feature type="compositionally biased region" description="Polar residues" evidence="1">
    <location>
        <begin position="1"/>
        <end position="21"/>
    </location>
</feature>
<dbReference type="AlphaFoldDB" id="A0A0C3B1U0"/>
<proteinExistence type="predicted"/>
<sequence>MIQNTGQPTTSQQHTSGTPQSAVPPVRPRIYKAAQSTQSRRHIGERRQAQAQQQAQRRRKQSRSGNELVLLWLVLDVENGELL</sequence>
<dbReference type="InParanoid" id="A0A0C3B1U0"/>
<evidence type="ECO:0000313" key="3">
    <source>
        <dbReference type="Proteomes" id="UP000054166"/>
    </source>
</evidence>
<dbReference type="EMBL" id="KN833412">
    <property type="protein sequence ID" value="KIM71202.1"/>
    <property type="molecule type" value="Genomic_DNA"/>
</dbReference>
<accession>A0A0C3B1U0</accession>
<protein>
    <submittedName>
        <fullName evidence="2">Uncharacterized protein</fullName>
    </submittedName>
</protein>